<gene>
    <name evidence="6" type="ORF">ACFFP1_10060</name>
</gene>
<reference evidence="6 7" key="1">
    <citation type="submission" date="2024-09" db="EMBL/GenBank/DDBJ databases">
        <authorList>
            <person name="Sun Q."/>
            <person name="Mori K."/>
        </authorList>
    </citation>
    <scope>NUCLEOTIDE SEQUENCE [LARGE SCALE GENOMIC DNA]</scope>
    <source>
        <strain evidence="6 7">JCM 1334</strain>
    </source>
</reference>
<evidence type="ECO:0000313" key="6">
    <source>
        <dbReference type="EMBL" id="MFB9819846.1"/>
    </source>
</evidence>
<evidence type="ECO:0000256" key="4">
    <source>
        <dbReference type="ARBA" id="ARBA00022833"/>
    </source>
</evidence>
<accession>A0ABV5XZK6</accession>
<dbReference type="InterPro" id="IPR053138">
    <property type="entry name" value="N-alpha-Ac-DABA_deacetylase"/>
</dbReference>
<dbReference type="InterPro" id="IPR055438">
    <property type="entry name" value="AstE_AspA_cat"/>
</dbReference>
<keyword evidence="4" id="KW-0862">Zinc</keyword>
<dbReference type="SUPFAM" id="SSF53187">
    <property type="entry name" value="Zn-dependent exopeptidases"/>
    <property type="match status" value="1"/>
</dbReference>
<evidence type="ECO:0000256" key="1">
    <source>
        <dbReference type="ARBA" id="ARBA00001947"/>
    </source>
</evidence>
<evidence type="ECO:0000313" key="7">
    <source>
        <dbReference type="Proteomes" id="UP001589702"/>
    </source>
</evidence>
<keyword evidence="2" id="KW-0479">Metal-binding</keyword>
<dbReference type="Proteomes" id="UP001589702">
    <property type="component" value="Unassembled WGS sequence"/>
</dbReference>
<evidence type="ECO:0000259" key="5">
    <source>
        <dbReference type="Pfam" id="PF24827"/>
    </source>
</evidence>
<sequence>MSVFEVGSLHVPAGELRHGRLTATTSASGQVVSVPVSIMHGAEPGPVLLVTGATHGTEITGTRTLLKLIARIDPARLRGTLISVPVTNPLAFDRATYASPEDGIHLGMPCYWPSDPAGSPTLRIGAQVRSLFDVATHYIDLHNNAEPAVPMSMEFAAQCSSPEVRQVQRAMAEAFGVTPVLMTDPEDGTAEKVGSVDGQPAAAASAHGIPGLMVELLDEHGHQGYEAGVRGVLNIMSKLGMLEEPVAPQLMERLQGSFTYHGVLTSRESGVLFPVCDPGTVMEQGSVVAHIVGMDGSVLEEVKMPVTGFVWAFLTTAPGGGSFAVPEGHAVGFVAAADV</sequence>
<name>A0ABV5XZK6_ARTRM</name>
<dbReference type="PANTHER" id="PTHR37326:SF1">
    <property type="entry name" value="BLL3975 PROTEIN"/>
    <property type="match status" value="1"/>
</dbReference>
<evidence type="ECO:0000256" key="3">
    <source>
        <dbReference type="ARBA" id="ARBA00022801"/>
    </source>
</evidence>
<comment type="caution">
    <text evidence="6">The sequence shown here is derived from an EMBL/GenBank/DDBJ whole genome shotgun (WGS) entry which is preliminary data.</text>
</comment>
<protein>
    <submittedName>
        <fullName evidence="6">Succinylglutamate desuccinylase/aspartoacylase family protein</fullName>
    </submittedName>
</protein>
<dbReference type="RefSeq" id="WP_234751039.1">
    <property type="nucleotide sequence ID" value="NZ_BAAAWN010000001.1"/>
</dbReference>
<evidence type="ECO:0000256" key="2">
    <source>
        <dbReference type="ARBA" id="ARBA00022723"/>
    </source>
</evidence>
<keyword evidence="3" id="KW-0378">Hydrolase</keyword>
<dbReference type="PANTHER" id="PTHR37326">
    <property type="entry name" value="BLL3975 PROTEIN"/>
    <property type="match status" value="1"/>
</dbReference>
<dbReference type="Gene3D" id="3.40.630.10">
    <property type="entry name" value="Zn peptidases"/>
    <property type="match status" value="1"/>
</dbReference>
<dbReference type="EMBL" id="JBHMBC010000014">
    <property type="protein sequence ID" value="MFB9819846.1"/>
    <property type="molecule type" value="Genomic_DNA"/>
</dbReference>
<keyword evidence="7" id="KW-1185">Reference proteome</keyword>
<comment type="cofactor">
    <cofactor evidence="1">
        <name>Zn(2+)</name>
        <dbReference type="ChEBI" id="CHEBI:29105"/>
    </cofactor>
</comment>
<feature type="domain" description="Succinylglutamate desuccinylase/Aspartoacylase catalytic" evidence="5">
    <location>
        <begin position="44"/>
        <end position="212"/>
    </location>
</feature>
<proteinExistence type="predicted"/>
<organism evidence="6 7">
    <name type="scientific">Arthrobacter ramosus</name>
    <dbReference type="NCBI Taxonomy" id="1672"/>
    <lineage>
        <taxon>Bacteria</taxon>
        <taxon>Bacillati</taxon>
        <taxon>Actinomycetota</taxon>
        <taxon>Actinomycetes</taxon>
        <taxon>Micrococcales</taxon>
        <taxon>Micrococcaceae</taxon>
        <taxon>Arthrobacter</taxon>
    </lineage>
</organism>
<dbReference type="Pfam" id="PF24827">
    <property type="entry name" value="AstE_AspA_cat"/>
    <property type="match status" value="1"/>
</dbReference>